<dbReference type="Gene3D" id="2.60.120.260">
    <property type="entry name" value="Galactose-binding domain-like"/>
    <property type="match status" value="1"/>
</dbReference>
<protein>
    <recommendedName>
        <fullName evidence="2">F5/8 type C domain-containing protein</fullName>
    </recommendedName>
</protein>
<dbReference type="InterPro" id="IPR008979">
    <property type="entry name" value="Galactose-bd-like_sf"/>
</dbReference>
<name>A0A1V9Y1Q4_9ACAR</name>
<dbReference type="PANTHER" id="PTHR24543:SF291">
    <property type="entry name" value="SMOKE ALARM, ISOFORM D"/>
    <property type="match status" value="1"/>
</dbReference>
<evidence type="ECO:0000259" key="2">
    <source>
        <dbReference type="PROSITE" id="PS50022"/>
    </source>
</evidence>
<proteinExistence type="predicted"/>
<comment type="caution">
    <text evidence="3">The sequence shown here is derived from an EMBL/GenBank/DDBJ whole genome shotgun (WGS) entry which is preliminary data.</text>
</comment>
<dbReference type="Pfam" id="PF00754">
    <property type="entry name" value="F5_F8_type_C"/>
    <property type="match status" value="1"/>
</dbReference>
<gene>
    <name evidence="3" type="ORF">BIW11_05567</name>
</gene>
<sequence length="1134" mass="125754">MRIYGRYSFRQILQRFVNAPDVQTEDAVTWREIYVGGAVAYDIIVSIPLGAFYTNLSLSVTDLSNIQLPGAHICRARVSHIGRGLPCAQSQRDLMNENSIFYSKIQPERQDVDSVFMQFDRLCHVAQSFDNQTESQVIINVVANLQGEQSFQNGQPFALHTVVSLNNKLIHQEDKKFNAARPPSKDFLKNQLAYVYFTNLSPSFIPGGVGEIEIVLKTPPKSMALYLIELSTNDPDVSACILKIKSIGDSMPCIEEATQAEYALHSDPDNGNKKASLALNALANVGTYPMKQNRFLDPNSLVLSAIVKIGTRATRNKSLKLKVSYGSKGQIEDTIVLPVANVHNTTDILTSNRGATPLRTLSLDPSESALTSLAPGSVALVTLTAELVEFSSSRLRFDLTLDEGVVRAQDLEVCREGMSHLGKNYPCSAPDQWSKYGEGENILGQYNLGLLCNSFIERNKQEDNYVRFTIPVMLKPDAKYAEGTTLALSSQLVSSGGKEQKNLQLSITNKPQQTIGKFFLPSVKTSSSSRESIGVRQRRWVAFNITVPKGAMTEVTVAVQGAKTDKVAIVVVHDLRIAAVGRNIPCYRSKKLAVSLASSFKNVQNDKAQASLGYFANPGKYKFKVAMTGWTGSTQQDLIVVRTGKEATSIDVKLSVDNMRPFERGDAIAVMAEMRHFVSSLMEPTRLALRLFLPHFVTFGALNGVHSGSSYQPEVKNSSNGVEIIFPKLLFADEIRMNMTLISDPENRRGYGTGVIDATSLYRVECEYNARKDQVFEPFCSEQHFLAYKVNSDECVLNLGMEDGTIKDCQITASSAVDFEHAPFKVRKGSLKAWSPGIREGMAEPYLDIAFLRVTRVSQLEVIYVPGTRRVHRYRLQASNDGRNWWNHLQARTLVYQNGVAIDRLPEAVQARHLRIIIIDAADEHVKDELSIGLQIELYGCYIGSYSEEENCPKDDTFYTNFETSKTRHVTVDTNTDTVYFCDFTDASGKICMSSSDGGVSWKLQPRFVGRLLGFDQTRGLVFARDSEMKNGSLLATKDGLTWMSVNEAEAKLNSLAESVIIPAWSRRTLLEKEELNFGKWKAAFDGIFFSQAESPAVRWSACCTPRGSGTITMSSLDEETVPPGDAENANNQE</sequence>
<evidence type="ECO:0000313" key="3">
    <source>
        <dbReference type="EMBL" id="OQR79669.1"/>
    </source>
</evidence>
<dbReference type="AlphaFoldDB" id="A0A1V9Y1Q4"/>
<dbReference type="InParanoid" id="A0A1V9Y1Q4"/>
<dbReference type="OrthoDB" id="6502960at2759"/>
<dbReference type="Proteomes" id="UP000192247">
    <property type="component" value="Unassembled WGS sequence"/>
</dbReference>
<dbReference type="EMBL" id="MNPL01000830">
    <property type="protein sequence ID" value="OQR79669.1"/>
    <property type="molecule type" value="Genomic_DNA"/>
</dbReference>
<feature type="domain" description="F5/8 type C" evidence="2">
    <location>
        <begin position="795"/>
        <end position="941"/>
    </location>
</feature>
<dbReference type="PANTHER" id="PTHR24543">
    <property type="entry name" value="MULTICOPPER OXIDASE-RELATED"/>
    <property type="match status" value="1"/>
</dbReference>
<dbReference type="SUPFAM" id="SSF49785">
    <property type="entry name" value="Galactose-binding domain-like"/>
    <property type="match status" value="1"/>
</dbReference>
<dbReference type="PROSITE" id="PS50022">
    <property type="entry name" value="FA58C_3"/>
    <property type="match status" value="1"/>
</dbReference>
<evidence type="ECO:0000256" key="1">
    <source>
        <dbReference type="SAM" id="MobiDB-lite"/>
    </source>
</evidence>
<dbReference type="InterPro" id="IPR000421">
    <property type="entry name" value="FA58C"/>
</dbReference>
<organism evidence="3 4">
    <name type="scientific">Tropilaelaps mercedesae</name>
    <dbReference type="NCBI Taxonomy" id="418985"/>
    <lineage>
        <taxon>Eukaryota</taxon>
        <taxon>Metazoa</taxon>
        <taxon>Ecdysozoa</taxon>
        <taxon>Arthropoda</taxon>
        <taxon>Chelicerata</taxon>
        <taxon>Arachnida</taxon>
        <taxon>Acari</taxon>
        <taxon>Parasitiformes</taxon>
        <taxon>Mesostigmata</taxon>
        <taxon>Gamasina</taxon>
        <taxon>Dermanyssoidea</taxon>
        <taxon>Laelapidae</taxon>
        <taxon>Tropilaelaps</taxon>
    </lineage>
</organism>
<evidence type="ECO:0000313" key="4">
    <source>
        <dbReference type="Proteomes" id="UP000192247"/>
    </source>
</evidence>
<accession>A0A1V9Y1Q4</accession>
<keyword evidence="4" id="KW-1185">Reference proteome</keyword>
<reference evidence="3 4" key="1">
    <citation type="journal article" date="2017" name="Gigascience">
        <title>Draft genome of the honey bee ectoparasitic mite, Tropilaelaps mercedesae, is shaped by the parasitic life history.</title>
        <authorList>
            <person name="Dong X."/>
            <person name="Armstrong S.D."/>
            <person name="Xia D."/>
            <person name="Makepeace B.L."/>
            <person name="Darby A.C."/>
            <person name="Kadowaki T."/>
        </authorList>
    </citation>
    <scope>NUCLEOTIDE SEQUENCE [LARGE SCALE GENOMIC DNA]</scope>
    <source>
        <strain evidence="3">Wuxi-XJTLU</strain>
    </source>
</reference>
<feature type="region of interest" description="Disordered" evidence="1">
    <location>
        <begin position="1112"/>
        <end position="1134"/>
    </location>
</feature>